<dbReference type="InterPro" id="IPR043137">
    <property type="entry name" value="GGT_ssub_C"/>
</dbReference>
<sequence length="427" mass="45613">MAADSGESSFPFISRRSPVLSLRGAVVSSQPLATDAGLKILRAGGNAADAAVAVAACLNVTEPCSTGIGGDAFCLFYDAQKKIVKGINGSGRASSNLTLDCLKRAGVVKPGDDHLPYTSAHCITVPGAAAAWCDTVEQFGSGEDLASKGKDAFYKGRIAKAIVDVVQEHGMTHNSSEYLHTLIEALSLSFADTLWYNADPNKVKVPVSGLLCKEYAAKRRALINAHRALGSYERGSPFSGSDTVYFSVVDAQGNACSFINSNYHSFGTGLVPEGCGFTLHNRGSNFSLRPEHPNFLEPMKRPYHTIIPGMSTHEETGELFACFGVLLNMIDFGMDPQQALDMPRFCIQSEGQGLGSVFLEEGISGRVASELKELGHKVAYPVCGHNRTVFGRGQIITRKKAPCKNGLKRDVYWSGSDPRADGLAHGL</sequence>
<keyword evidence="2" id="KW-1185">Reference proteome</keyword>
<dbReference type="STRING" id="46731.A0A3M6THC7"/>
<dbReference type="Proteomes" id="UP000275408">
    <property type="component" value="Unassembled WGS sequence"/>
</dbReference>
<name>A0A3M6THC7_POCDA</name>
<dbReference type="Gene3D" id="1.10.246.130">
    <property type="match status" value="1"/>
</dbReference>
<dbReference type="InterPro" id="IPR029055">
    <property type="entry name" value="Ntn_hydrolases_N"/>
</dbReference>
<gene>
    <name evidence="1" type="ORF">pdam_00023857</name>
</gene>
<dbReference type="InterPro" id="IPR052896">
    <property type="entry name" value="GGT-like_enzyme"/>
</dbReference>
<dbReference type="InterPro" id="IPR043138">
    <property type="entry name" value="GGT_lsub"/>
</dbReference>
<dbReference type="PRINTS" id="PR01210">
    <property type="entry name" value="GGTRANSPTASE"/>
</dbReference>
<dbReference type="PANTHER" id="PTHR43881">
    <property type="entry name" value="GAMMA-GLUTAMYLTRANSPEPTIDASE (AFU_ORTHOLOGUE AFUA_4G13580)"/>
    <property type="match status" value="1"/>
</dbReference>
<dbReference type="Gene3D" id="3.60.20.40">
    <property type="match status" value="1"/>
</dbReference>
<dbReference type="PANTHER" id="PTHR43881:SF1">
    <property type="entry name" value="GAMMA-GLUTAMYLTRANSPEPTIDASE (AFU_ORTHOLOGUE AFUA_4G13580)"/>
    <property type="match status" value="1"/>
</dbReference>
<dbReference type="Pfam" id="PF01019">
    <property type="entry name" value="G_glu_transpept"/>
    <property type="match status" value="2"/>
</dbReference>
<dbReference type="EMBL" id="RCHS01003574">
    <property type="protein sequence ID" value="RMX40780.1"/>
    <property type="molecule type" value="Genomic_DNA"/>
</dbReference>
<evidence type="ECO:0000313" key="2">
    <source>
        <dbReference type="Proteomes" id="UP000275408"/>
    </source>
</evidence>
<comment type="caution">
    <text evidence="1">The sequence shown here is derived from an EMBL/GenBank/DDBJ whole genome shotgun (WGS) entry which is preliminary data.</text>
</comment>
<dbReference type="AlphaFoldDB" id="A0A3M6THC7"/>
<accession>A0A3M6THC7</accession>
<reference evidence="1 2" key="1">
    <citation type="journal article" date="2018" name="Sci. Rep.">
        <title>Comparative analysis of the Pocillopora damicornis genome highlights role of immune system in coral evolution.</title>
        <authorList>
            <person name="Cunning R."/>
            <person name="Bay R.A."/>
            <person name="Gillette P."/>
            <person name="Baker A.C."/>
            <person name="Traylor-Knowles N."/>
        </authorList>
    </citation>
    <scope>NUCLEOTIDE SEQUENCE [LARGE SCALE GENOMIC DNA]</scope>
    <source>
        <strain evidence="1">RSMAS</strain>
        <tissue evidence="1">Whole animal</tissue>
    </source>
</reference>
<dbReference type="OrthoDB" id="2015213at2759"/>
<evidence type="ECO:0000313" key="1">
    <source>
        <dbReference type="EMBL" id="RMX40780.1"/>
    </source>
</evidence>
<evidence type="ECO:0008006" key="3">
    <source>
        <dbReference type="Google" id="ProtNLM"/>
    </source>
</evidence>
<proteinExistence type="predicted"/>
<dbReference type="SUPFAM" id="SSF56235">
    <property type="entry name" value="N-terminal nucleophile aminohydrolases (Ntn hydrolases)"/>
    <property type="match status" value="1"/>
</dbReference>
<protein>
    <recommendedName>
        <fullName evidence="3">Gamma-glutamyltransferase</fullName>
    </recommendedName>
</protein>
<organism evidence="1 2">
    <name type="scientific">Pocillopora damicornis</name>
    <name type="common">Cauliflower coral</name>
    <name type="synonym">Millepora damicornis</name>
    <dbReference type="NCBI Taxonomy" id="46731"/>
    <lineage>
        <taxon>Eukaryota</taxon>
        <taxon>Metazoa</taxon>
        <taxon>Cnidaria</taxon>
        <taxon>Anthozoa</taxon>
        <taxon>Hexacorallia</taxon>
        <taxon>Scleractinia</taxon>
        <taxon>Astrocoeniina</taxon>
        <taxon>Pocilloporidae</taxon>
        <taxon>Pocillopora</taxon>
    </lineage>
</organism>